<name>A0A6C0C1F5_9ZZZZ</name>
<protein>
    <submittedName>
        <fullName evidence="1">Uncharacterized protein</fullName>
    </submittedName>
</protein>
<sequence length="234" mass="26341">MSFNQQFEKAIQQAWKTNINRVKEIARAVHNNAPATEFPEFTPKQFVKECGDLSTKVDNACVRTGGMICRAQSLMSIMKDDVAAYSYAKDPLKQNFAELFQHDYLRDIKDKSAITKMSGGGKKAHYLIDGQMVSGLSKKPSGSNSTKSIDFQCDNEYYYAKHTSAEGGAQDNQCDDGKRFIEQANIYATQHDDDKVFILLVDGAYYNDARKNKIRAMVAPEHQHRVRVCGCDEV</sequence>
<dbReference type="EMBL" id="MN739317">
    <property type="protein sequence ID" value="QHS98515.1"/>
    <property type="molecule type" value="Genomic_DNA"/>
</dbReference>
<reference evidence="1" key="1">
    <citation type="journal article" date="2020" name="Nature">
        <title>Giant virus diversity and host interactions through global metagenomics.</title>
        <authorList>
            <person name="Schulz F."/>
            <person name="Roux S."/>
            <person name="Paez-Espino D."/>
            <person name="Jungbluth S."/>
            <person name="Walsh D.A."/>
            <person name="Denef V.J."/>
            <person name="McMahon K.D."/>
            <person name="Konstantinidis K.T."/>
            <person name="Eloe-Fadrosh E.A."/>
            <person name="Kyrpides N.C."/>
            <person name="Woyke T."/>
        </authorList>
    </citation>
    <scope>NUCLEOTIDE SEQUENCE</scope>
    <source>
        <strain evidence="1">GVMAG-M-3300020185-18</strain>
    </source>
</reference>
<dbReference type="AlphaFoldDB" id="A0A6C0C1F5"/>
<evidence type="ECO:0000313" key="1">
    <source>
        <dbReference type="EMBL" id="QHS98515.1"/>
    </source>
</evidence>
<accession>A0A6C0C1F5</accession>
<proteinExistence type="predicted"/>
<organism evidence="1">
    <name type="scientific">viral metagenome</name>
    <dbReference type="NCBI Taxonomy" id="1070528"/>
    <lineage>
        <taxon>unclassified sequences</taxon>
        <taxon>metagenomes</taxon>
        <taxon>organismal metagenomes</taxon>
    </lineage>
</organism>